<keyword evidence="11" id="KW-1185">Reference proteome</keyword>
<keyword evidence="3" id="KW-0813">Transport</keyword>
<feature type="transmembrane region" description="Helical" evidence="9">
    <location>
        <begin position="197"/>
        <end position="220"/>
    </location>
</feature>
<feature type="transmembrane region" description="Helical" evidence="9">
    <location>
        <begin position="318"/>
        <end position="336"/>
    </location>
</feature>
<dbReference type="Pfam" id="PF01594">
    <property type="entry name" value="AI-2E_transport"/>
    <property type="match status" value="2"/>
</dbReference>
<organism evidence="10 11">
    <name type="scientific">Azospirillum rugosum</name>
    <dbReference type="NCBI Taxonomy" id="416170"/>
    <lineage>
        <taxon>Bacteria</taxon>
        <taxon>Pseudomonadati</taxon>
        <taxon>Pseudomonadota</taxon>
        <taxon>Alphaproteobacteria</taxon>
        <taxon>Rhodospirillales</taxon>
        <taxon>Azospirillaceae</taxon>
        <taxon>Azospirillum</taxon>
    </lineage>
</organism>
<comment type="similarity">
    <text evidence="2">Belongs to the autoinducer-2 exporter (AI-2E) (TC 2.A.86) family.</text>
</comment>
<proteinExistence type="inferred from homology"/>
<evidence type="ECO:0000256" key="6">
    <source>
        <dbReference type="ARBA" id="ARBA00022989"/>
    </source>
</evidence>
<feature type="region of interest" description="Disordered" evidence="8">
    <location>
        <begin position="149"/>
        <end position="184"/>
    </location>
</feature>
<evidence type="ECO:0000256" key="2">
    <source>
        <dbReference type="ARBA" id="ARBA00009773"/>
    </source>
</evidence>
<evidence type="ECO:0000256" key="8">
    <source>
        <dbReference type="SAM" id="MobiDB-lite"/>
    </source>
</evidence>
<feature type="transmembrane region" description="Helical" evidence="9">
    <location>
        <begin position="342"/>
        <end position="362"/>
    </location>
</feature>
<feature type="transmembrane region" description="Helical" evidence="9">
    <location>
        <begin position="45"/>
        <end position="64"/>
    </location>
</feature>
<dbReference type="RefSeq" id="WP_209764162.1">
    <property type="nucleotide sequence ID" value="NZ_JAGINP010000002.1"/>
</dbReference>
<dbReference type="EMBL" id="JAGINP010000002">
    <property type="protein sequence ID" value="MBP2290995.1"/>
    <property type="molecule type" value="Genomic_DNA"/>
</dbReference>
<evidence type="ECO:0000313" key="11">
    <source>
        <dbReference type="Proteomes" id="UP000781958"/>
    </source>
</evidence>
<keyword evidence="5 9" id="KW-0812">Transmembrane</keyword>
<dbReference type="Proteomes" id="UP000781958">
    <property type="component" value="Unassembled WGS sequence"/>
</dbReference>
<comment type="subcellular location">
    <subcellularLocation>
        <location evidence="1">Cell membrane</location>
        <topology evidence="1">Multi-pass membrane protein</topology>
    </subcellularLocation>
</comment>
<gene>
    <name evidence="10" type="ORF">J2851_000737</name>
</gene>
<evidence type="ECO:0000256" key="9">
    <source>
        <dbReference type="SAM" id="Phobius"/>
    </source>
</evidence>
<reference evidence="10 11" key="1">
    <citation type="submission" date="2021-03" db="EMBL/GenBank/DDBJ databases">
        <title>Genomic Encyclopedia of Type Strains, Phase III (KMG-III): the genomes of soil and plant-associated and newly described type strains.</title>
        <authorList>
            <person name="Whitman W."/>
        </authorList>
    </citation>
    <scope>NUCLEOTIDE SEQUENCE [LARGE SCALE GENOMIC DNA]</scope>
    <source>
        <strain evidence="10 11">IMMIB AFH-6</strain>
    </source>
</reference>
<evidence type="ECO:0000256" key="4">
    <source>
        <dbReference type="ARBA" id="ARBA00022475"/>
    </source>
</evidence>
<feature type="transmembrane region" description="Helical" evidence="9">
    <location>
        <begin position="369"/>
        <end position="388"/>
    </location>
</feature>
<dbReference type="PANTHER" id="PTHR21716">
    <property type="entry name" value="TRANSMEMBRANE PROTEIN"/>
    <property type="match status" value="1"/>
</dbReference>
<sequence>MAEDTARQLQARPIPVPKAVPPASAQTTLLIIALVVATLYLGADILVPIALAVLLSFVLSPAVSRLERLRIGRVPSVLLVVILVFAALAGFGTVVGSQIGDLASNLPSYQRNIHTKLESLRSTATTAGGGGAMKQATDAFHDLRQEFEKVTGQQTPPQDPAAAASPTAPATRTAEREPIPVRVEQPSSSPFEIARNVLGPALAPFATAGMVLVFTIFMLLQREDLRDRLIRLAGSGDLSRTTEAMNDAGERVSRYLLMQCVVNVTYGFPIGVGLWLIGVPNPLLWGLLATVLRFIPFLGPVISAAFPIMLSFAVDTGWTLPLLCIGLFVAVELFSNNVVEPWLYGSATGLSSLAIIVAAVFWTTLWGPVGLLLATPLTVCLVVLGRHVPQLHFLEVMLGDRQVLPDEAKLYQRLLARDPIEAAEIAEERMAESSLPEVGERLLLPALSLAEQDRQRGSLTADGRTAVAEGMAALLDELTETMATADKAAANTPAQAPAQAPGSAVPADPAAQPPLVLCIGARNDLDEAAADLLAHLLQTHGVRADVIPCETVAARAIASLGTSGVAAIALSYLNPSALPHARRLVRRLRLHFGPRVPILLCLWSAHPEADAPERAIAETAADRVATNLTGALTHLEELGVLEPGETEAETDVEAERKTA</sequence>
<accession>A0ABS4SHV0</accession>
<keyword evidence="7 9" id="KW-0472">Membrane</keyword>
<feature type="transmembrane region" description="Helical" evidence="9">
    <location>
        <begin position="76"/>
        <end position="99"/>
    </location>
</feature>
<evidence type="ECO:0000256" key="3">
    <source>
        <dbReference type="ARBA" id="ARBA00022448"/>
    </source>
</evidence>
<evidence type="ECO:0000256" key="5">
    <source>
        <dbReference type="ARBA" id="ARBA00022692"/>
    </source>
</evidence>
<keyword evidence="4" id="KW-1003">Cell membrane</keyword>
<feature type="compositionally biased region" description="Low complexity" evidence="8">
    <location>
        <begin position="151"/>
        <end position="172"/>
    </location>
</feature>
<keyword evidence="6 9" id="KW-1133">Transmembrane helix</keyword>
<evidence type="ECO:0000256" key="7">
    <source>
        <dbReference type="ARBA" id="ARBA00023136"/>
    </source>
</evidence>
<evidence type="ECO:0000313" key="10">
    <source>
        <dbReference type="EMBL" id="MBP2290995.1"/>
    </source>
</evidence>
<evidence type="ECO:0000256" key="1">
    <source>
        <dbReference type="ARBA" id="ARBA00004651"/>
    </source>
</evidence>
<comment type="caution">
    <text evidence="10">The sequence shown here is derived from an EMBL/GenBank/DDBJ whole genome shotgun (WGS) entry which is preliminary data.</text>
</comment>
<dbReference type="InterPro" id="IPR002549">
    <property type="entry name" value="AI-2E-like"/>
</dbReference>
<protein>
    <submittedName>
        <fullName evidence="10">PurR-regulated permease PerM</fullName>
    </submittedName>
</protein>
<dbReference type="PANTHER" id="PTHR21716:SF53">
    <property type="entry name" value="PERMEASE PERM-RELATED"/>
    <property type="match status" value="1"/>
</dbReference>
<feature type="transmembrane region" description="Helical" evidence="9">
    <location>
        <begin position="283"/>
        <end position="306"/>
    </location>
</feature>
<feature type="transmembrane region" description="Helical" evidence="9">
    <location>
        <begin position="255"/>
        <end position="277"/>
    </location>
</feature>
<name>A0ABS4SHV0_9PROT</name>
<feature type="transmembrane region" description="Helical" evidence="9">
    <location>
        <begin position="20"/>
        <end position="39"/>
    </location>
</feature>